<sequence>MDSKLTLKLDENVIERAKKYASNKKVSLSRLIENYLDSITSQQNDDFEISPFVKSISSGKSVPADLDWKTLRDDYTDNLDKKHQ</sequence>
<keyword evidence="2" id="KW-1185">Reference proteome</keyword>
<evidence type="ECO:0008006" key="3">
    <source>
        <dbReference type="Google" id="ProtNLM"/>
    </source>
</evidence>
<reference evidence="2" key="1">
    <citation type="submission" date="2018-11" db="EMBL/GenBank/DDBJ databases">
        <title>Proposal to divide the Flavobacteriaceae and reorganize its genera based on Amino Acid Identity values calculated from whole genome sequences.</title>
        <authorList>
            <person name="Nicholson A.C."/>
            <person name="Gulvik C.A."/>
            <person name="Whitney A.M."/>
            <person name="Humrighouse B.W."/>
            <person name="Bell M."/>
            <person name="Holmes B."/>
            <person name="Steigerwalt A.B."/>
            <person name="Villarma A."/>
            <person name="Sheth M."/>
            <person name="Batra D."/>
            <person name="Pryor J."/>
            <person name="Bernardet J.-F."/>
            <person name="Hugo C."/>
            <person name="Kampfer P."/>
            <person name="Newman J.D."/>
            <person name="McQuiston J.R."/>
        </authorList>
    </citation>
    <scope>NUCLEOTIDE SEQUENCE [LARGE SCALE GENOMIC DNA]</scope>
    <source>
        <strain evidence="2">F5649</strain>
    </source>
</reference>
<dbReference type="AlphaFoldDB" id="A0A3G8Y3S1"/>
<organism evidence="1 2">
    <name type="scientific">Epilithonimonas vandammei</name>
    <dbReference type="NCBI Taxonomy" id="2487072"/>
    <lineage>
        <taxon>Bacteria</taxon>
        <taxon>Pseudomonadati</taxon>
        <taxon>Bacteroidota</taxon>
        <taxon>Flavobacteriia</taxon>
        <taxon>Flavobacteriales</taxon>
        <taxon>Weeksellaceae</taxon>
        <taxon>Chryseobacterium group</taxon>
        <taxon>Epilithonimonas</taxon>
    </lineage>
</organism>
<protein>
    <recommendedName>
        <fullName evidence="3">Antitoxin</fullName>
    </recommendedName>
</protein>
<dbReference type="Pfam" id="PF19891">
    <property type="entry name" value="DUF6364"/>
    <property type="match status" value="1"/>
</dbReference>
<gene>
    <name evidence="1" type="ORF">EIB74_01470</name>
</gene>
<proteinExistence type="predicted"/>
<evidence type="ECO:0000313" key="1">
    <source>
        <dbReference type="EMBL" id="AZI38707.1"/>
    </source>
</evidence>
<accession>A0A3G8Y3S1</accession>
<dbReference type="InterPro" id="IPR045944">
    <property type="entry name" value="DUF6364"/>
</dbReference>
<evidence type="ECO:0000313" key="2">
    <source>
        <dbReference type="Proteomes" id="UP000281810"/>
    </source>
</evidence>
<dbReference type="RefSeq" id="WP_124801037.1">
    <property type="nucleotide sequence ID" value="NZ_CP034161.1"/>
</dbReference>
<dbReference type="OrthoDB" id="6198066at2"/>
<name>A0A3G8Y3S1_9FLAO</name>
<dbReference type="Proteomes" id="UP000281810">
    <property type="component" value="Chromosome"/>
</dbReference>
<dbReference type="EMBL" id="CP034161">
    <property type="protein sequence ID" value="AZI38707.1"/>
    <property type="molecule type" value="Genomic_DNA"/>
</dbReference>